<protein>
    <recommendedName>
        <fullName evidence="3">NIPSNAP domain-containing protein</fullName>
    </recommendedName>
</protein>
<organism evidence="1 2">
    <name type="scientific">Spirosoma endbachense</name>
    <dbReference type="NCBI Taxonomy" id="2666025"/>
    <lineage>
        <taxon>Bacteria</taxon>
        <taxon>Pseudomonadati</taxon>
        <taxon>Bacteroidota</taxon>
        <taxon>Cytophagia</taxon>
        <taxon>Cytophagales</taxon>
        <taxon>Cytophagaceae</taxon>
        <taxon>Spirosoma</taxon>
    </lineage>
</organism>
<dbReference type="InterPro" id="IPR046724">
    <property type="entry name" value="DUF6616"/>
</dbReference>
<sequence>MYLFVELWKPKQAWLDLSTAERAAYFEPLGPVIGGLVEQGLEIIGWSINDAVTDMRGDYTYIGAYRMPNLEFAETFEKMVRSVGWYDYFEQINARGPLMAPPDVLGHSIGL</sequence>
<proteinExistence type="predicted"/>
<dbReference type="RefSeq" id="WP_162386147.1">
    <property type="nucleotide sequence ID" value="NZ_CP045997.1"/>
</dbReference>
<evidence type="ECO:0008006" key="3">
    <source>
        <dbReference type="Google" id="ProtNLM"/>
    </source>
</evidence>
<gene>
    <name evidence="1" type="ORF">GJR95_12270</name>
</gene>
<accession>A0A6P1VTJ5</accession>
<evidence type="ECO:0000313" key="1">
    <source>
        <dbReference type="EMBL" id="QHV95738.1"/>
    </source>
</evidence>
<dbReference type="AlphaFoldDB" id="A0A6P1VTJ5"/>
<dbReference type="Pfam" id="PF20321">
    <property type="entry name" value="DUF6616"/>
    <property type="match status" value="1"/>
</dbReference>
<reference evidence="1 2" key="1">
    <citation type="submission" date="2019-11" db="EMBL/GenBank/DDBJ databases">
        <title>Spirosoma endbachense sp. nov., isolated from a natural salt meadow.</title>
        <authorList>
            <person name="Rojas J."/>
            <person name="Ambika Manirajan B."/>
            <person name="Ratering S."/>
            <person name="Suarez C."/>
            <person name="Geissler-Plaum R."/>
            <person name="Schnell S."/>
        </authorList>
    </citation>
    <scope>NUCLEOTIDE SEQUENCE [LARGE SCALE GENOMIC DNA]</scope>
    <source>
        <strain evidence="1 2">I-24</strain>
    </source>
</reference>
<evidence type="ECO:0000313" key="2">
    <source>
        <dbReference type="Proteomes" id="UP000464577"/>
    </source>
</evidence>
<name>A0A6P1VTJ5_9BACT</name>
<keyword evidence="2" id="KW-1185">Reference proteome</keyword>
<dbReference type="KEGG" id="senf:GJR95_12270"/>
<dbReference type="EMBL" id="CP045997">
    <property type="protein sequence ID" value="QHV95738.1"/>
    <property type="molecule type" value="Genomic_DNA"/>
</dbReference>
<dbReference type="Proteomes" id="UP000464577">
    <property type="component" value="Chromosome"/>
</dbReference>